<geneLocation type="nucleomorph" evidence="2"/>
<dbReference type="EMBL" id="AB996602">
    <property type="protein sequence ID" value="BAS01760.1"/>
    <property type="molecule type" value="Genomic_DNA"/>
</dbReference>
<evidence type="ECO:0000256" key="1">
    <source>
        <dbReference type="SAM" id="Phobius"/>
    </source>
</evidence>
<feature type="transmembrane region" description="Helical" evidence="1">
    <location>
        <begin position="28"/>
        <end position="51"/>
    </location>
</feature>
<keyword evidence="1" id="KW-0812">Transmembrane</keyword>
<proteinExistence type="predicted"/>
<evidence type="ECO:0000313" key="2">
    <source>
        <dbReference type="EMBL" id="BAS01760.1"/>
    </source>
</evidence>
<keyword evidence="1" id="KW-1133">Transmembrane helix</keyword>
<keyword evidence="2" id="KW-0542">Nucleomorph</keyword>
<name>A0A0H5BKH9_9EUKA</name>
<protein>
    <submittedName>
        <fullName evidence="2">Uncharacterized protein</fullName>
    </submittedName>
</protein>
<keyword evidence="1" id="KW-0472">Membrane</keyword>
<organism evidence="2">
    <name type="scientific">Amorphochlora amoebiformis</name>
    <dbReference type="NCBI Taxonomy" id="1561963"/>
    <lineage>
        <taxon>Eukaryota</taxon>
        <taxon>Sar</taxon>
        <taxon>Rhizaria</taxon>
        <taxon>Cercozoa</taxon>
        <taxon>Chlorarachniophyceae</taxon>
        <taxon>Amorphochlora</taxon>
    </lineage>
</organism>
<accession>A0A0H5BKH9</accession>
<sequence>MIRIYQCSKKKILVSDFSIIKERIFHCFYFLNIKILVQCFLKLITFLIRFYDSEFLQNFLRCFFFFY</sequence>
<dbReference type="AlphaFoldDB" id="A0A0H5BKH9"/>
<reference evidence="2" key="1">
    <citation type="journal article" date="2015" name="Genome Biol. Evol.">
        <title>Nucleomorph Genome Sequences of Two Chlorarachniophytes, Amorphochlora amoebiformis and Lotharella vacuolata.</title>
        <authorList>
            <person name="Suzuki S."/>
            <person name="Shirato S."/>
            <person name="Hirakawa Y."/>
            <person name="Ishida K."/>
        </authorList>
    </citation>
    <scope>NUCLEOTIDE SEQUENCE</scope>
    <source>
        <strain evidence="2">CCMP2058</strain>
    </source>
</reference>